<comment type="caution">
    <text evidence="1">The sequence shown here is derived from an EMBL/GenBank/DDBJ whole genome shotgun (WGS) entry which is preliminary data.</text>
</comment>
<protein>
    <submittedName>
        <fullName evidence="1">Uncharacterized protein</fullName>
    </submittedName>
</protein>
<sequence length="123" mass="13638">MQSTCRVGNGTVSPRSVRGIQAQFTVSMDEAYDYKIGSNEFDPGTIFPEIITPSDNLSAILQKKLTPTQDTEFEDHILKCLATMVYGSDMIERARGSPQVKVKFCLAIFRGEDVPEDIGETEN</sequence>
<accession>A0A0M8NV01</accession>
<reference evidence="1 2" key="1">
    <citation type="submission" date="2015-08" db="EMBL/GenBank/DDBJ databases">
        <title>Genome sequencing of Penicillium nordicum.</title>
        <authorList>
            <person name="Nguyen H.D."/>
            <person name="Seifert K.A."/>
        </authorList>
    </citation>
    <scope>NUCLEOTIDE SEQUENCE [LARGE SCALE GENOMIC DNA]</scope>
    <source>
        <strain evidence="1 2">DAOMC 185683</strain>
    </source>
</reference>
<dbReference type="Proteomes" id="UP000037696">
    <property type="component" value="Unassembled WGS sequence"/>
</dbReference>
<organism evidence="1 2">
    <name type="scientific">Penicillium nordicum</name>
    <dbReference type="NCBI Taxonomy" id="229535"/>
    <lineage>
        <taxon>Eukaryota</taxon>
        <taxon>Fungi</taxon>
        <taxon>Dikarya</taxon>
        <taxon>Ascomycota</taxon>
        <taxon>Pezizomycotina</taxon>
        <taxon>Eurotiomycetes</taxon>
        <taxon>Eurotiomycetidae</taxon>
        <taxon>Eurotiales</taxon>
        <taxon>Aspergillaceae</taxon>
        <taxon>Penicillium</taxon>
    </lineage>
</organism>
<dbReference type="AlphaFoldDB" id="A0A0M8NV01"/>
<dbReference type="EMBL" id="LHQQ01000181">
    <property type="protein sequence ID" value="KOS39966.1"/>
    <property type="molecule type" value="Genomic_DNA"/>
</dbReference>
<gene>
    <name evidence="1" type="ORF">ACN38_g9178</name>
</gene>
<name>A0A0M8NV01_9EURO</name>
<evidence type="ECO:0000313" key="1">
    <source>
        <dbReference type="EMBL" id="KOS39966.1"/>
    </source>
</evidence>
<evidence type="ECO:0000313" key="2">
    <source>
        <dbReference type="Proteomes" id="UP000037696"/>
    </source>
</evidence>
<proteinExistence type="predicted"/>
<dbReference type="OrthoDB" id="4363576at2759"/>
<keyword evidence="2" id="KW-1185">Reference proteome</keyword>